<dbReference type="KEGG" id="pmrn:116953329"/>
<dbReference type="GO" id="GO:0005829">
    <property type="term" value="C:cytosol"/>
    <property type="evidence" value="ECO:0007669"/>
    <property type="project" value="TreeGrafter"/>
</dbReference>
<gene>
    <name evidence="11" type="primary">UBE3D</name>
</gene>
<feature type="region of interest" description="Disordered" evidence="9">
    <location>
        <begin position="228"/>
        <end position="300"/>
    </location>
</feature>
<proteinExistence type="predicted"/>
<evidence type="ECO:0000256" key="4">
    <source>
        <dbReference type="ARBA" id="ARBA00029737"/>
    </source>
</evidence>
<organism evidence="10 11">
    <name type="scientific">Petromyzon marinus</name>
    <name type="common">Sea lamprey</name>
    <dbReference type="NCBI Taxonomy" id="7757"/>
    <lineage>
        <taxon>Eukaryota</taxon>
        <taxon>Metazoa</taxon>
        <taxon>Chordata</taxon>
        <taxon>Craniata</taxon>
        <taxon>Vertebrata</taxon>
        <taxon>Cyclostomata</taxon>
        <taxon>Hyperoartia</taxon>
        <taxon>Petromyzontiformes</taxon>
        <taxon>Petromyzontidae</taxon>
        <taxon>Petromyzon</taxon>
    </lineage>
</organism>
<sequence length="486" mass="51647">MPLAWRLSPRAGRMGEAATTLEATATRLETRTDEEADELPGFYCEIRSGSRTAHLVLRDVRTEGPVLVEASRVTVRAGARDLLVTLPPGVTADPGATGSVRRVPEDGTHVSLRLHAPRSLFAAVSNARPVVQQIREQPTPRFSCQACGASLLRPGAPFRRVLPLPSCHWQAMVSEWCCHGGGARVDSLARTPLGPRASDCLVGDTHLVLHAGSLGTAVRWHHDVASEVAAPDSDRGARPAAPPESGDLCRHRRAGASPGTAVPQRGATGAGGAGEGEGRHAEGRRSPSPPPPPPPLGKAKAELRCEQCGRVLGEALGAEAVKLFLTEVCVGGVEETAPPPPPPHSANPRSWFLERLLSQQLLLISTTLCSYRFRVEDPRGGTRLLLWVLNSDTLLLQRPRGGGGGEAAAPRCHRVLKLLYRHAGGDSATSASREDELWARDVKAHDLCLPSGACTELSAVLSASSQLAPPSLRDVNHFRVGHLRLA</sequence>
<dbReference type="GO" id="GO:0005634">
    <property type="term" value="C:nucleus"/>
    <property type="evidence" value="ECO:0007669"/>
    <property type="project" value="TreeGrafter"/>
</dbReference>
<evidence type="ECO:0000256" key="5">
    <source>
        <dbReference type="ARBA" id="ARBA00032234"/>
    </source>
</evidence>
<reference evidence="11" key="1">
    <citation type="submission" date="2025-08" db="UniProtKB">
        <authorList>
            <consortium name="RefSeq"/>
        </authorList>
    </citation>
    <scope>IDENTIFICATION</scope>
    <source>
        <tissue evidence="11">Sperm</tissue>
    </source>
</reference>
<keyword evidence="10" id="KW-1185">Reference proteome</keyword>
<dbReference type="Pfam" id="PF09814">
    <property type="entry name" value="HECT_2"/>
    <property type="match status" value="1"/>
</dbReference>
<evidence type="ECO:0000256" key="3">
    <source>
        <dbReference type="ARBA" id="ARBA00013646"/>
    </source>
</evidence>
<comment type="catalytic activity">
    <reaction evidence="1">
        <text>S-ubiquitinyl-[E2 ubiquitin-conjugating enzyme]-L-cysteine + [acceptor protein]-L-lysine = [E2 ubiquitin-conjugating enzyme]-L-cysteine + N(6)-ubiquitinyl-[acceptor protein]-L-lysine.</text>
        <dbReference type="EC" id="2.3.2.26"/>
    </reaction>
</comment>
<comment type="subunit">
    <text evidence="8">Interacts with UBE2C/UbcH10 (E2 ubiquitin-conjugating enzyme). In vitro, interacts with cyclin-B.</text>
</comment>
<evidence type="ECO:0000256" key="6">
    <source>
        <dbReference type="ARBA" id="ARBA00032298"/>
    </source>
</evidence>
<dbReference type="GO" id="GO:0000209">
    <property type="term" value="P:protein polyubiquitination"/>
    <property type="evidence" value="ECO:0007669"/>
    <property type="project" value="TreeGrafter"/>
</dbReference>
<dbReference type="Proteomes" id="UP001318040">
    <property type="component" value="Chromosome 51"/>
</dbReference>
<dbReference type="PANTHER" id="PTHR31531">
    <property type="entry name" value="E3 UBIQUITIN-PROTEIN LIGASE E3D FAMILY MEMBER"/>
    <property type="match status" value="1"/>
</dbReference>
<dbReference type="CTD" id="90025"/>
<dbReference type="GO" id="GO:0000151">
    <property type="term" value="C:ubiquitin ligase complex"/>
    <property type="evidence" value="ECO:0007669"/>
    <property type="project" value="TreeGrafter"/>
</dbReference>
<feature type="compositionally biased region" description="Basic and acidic residues" evidence="9">
    <location>
        <begin position="276"/>
        <end position="285"/>
    </location>
</feature>
<name>A0AAJ7U619_PETMA</name>
<protein>
    <recommendedName>
        <fullName evidence="3">E3 ubiquitin-protein ligase E3D</fullName>
        <ecNumber evidence="2">2.3.2.26</ecNumber>
    </recommendedName>
    <alternativeName>
        <fullName evidence="6">HECT-type E3 ubiquitin transferase E3D</fullName>
    </alternativeName>
    <alternativeName>
        <fullName evidence="5">UbcH10-binding protein with a HECT-like domain</fullName>
    </alternativeName>
    <alternativeName>
        <fullName evidence="4">Ubiquitin-conjugating enzyme E2C-binding protein</fullName>
    </alternativeName>
</protein>
<dbReference type="GO" id="GO:0006513">
    <property type="term" value="P:protein monoubiquitination"/>
    <property type="evidence" value="ECO:0007669"/>
    <property type="project" value="TreeGrafter"/>
</dbReference>
<dbReference type="GO" id="GO:0031624">
    <property type="term" value="F:ubiquitin conjugating enzyme binding"/>
    <property type="evidence" value="ECO:0007669"/>
    <property type="project" value="TreeGrafter"/>
</dbReference>
<dbReference type="EC" id="2.3.2.26" evidence="2"/>
<dbReference type="RefSeq" id="XP_032829320.1">
    <property type="nucleotide sequence ID" value="XM_032973429.1"/>
</dbReference>
<evidence type="ECO:0000256" key="2">
    <source>
        <dbReference type="ARBA" id="ARBA00012485"/>
    </source>
</evidence>
<dbReference type="GO" id="GO:0051865">
    <property type="term" value="P:protein autoubiquitination"/>
    <property type="evidence" value="ECO:0007669"/>
    <property type="project" value="TreeGrafter"/>
</dbReference>
<evidence type="ECO:0000256" key="8">
    <source>
        <dbReference type="ARBA" id="ARBA00064185"/>
    </source>
</evidence>
<evidence type="ECO:0000256" key="1">
    <source>
        <dbReference type="ARBA" id="ARBA00000885"/>
    </source>
</evidence>
<accession>A0AAJ7U619</accession>
<evidence type="ECO:0000313" key="11">
    <source>
        <dbReference type="RefSeq" id="XP_032829320.1"/>
    </source>
</evidence>
<evidence type="ECO:0000256" key="9">
    <source>
        <dbReference type="SAM" id="MobiDB-lite"/>
    </source>
</evidence>
<dbReference type="InterPro" id="IPR019193">
    <property type="entry name" value="UBQ-conj_enz_E2-bd_prot"/>
</dbReference>
<evidence type="ECO:0000256" key="7">
    <source>
        <dbReference type="ARBA" id="ARBA00053831"/>
    </source>
</evidence>
<comment type="function">
    <text evidence="7">E3 ubiquitin-protein ligase which accepts ubiquitin from specific E2 ubiquitin-conjugating enzymes, and transfers it to substrates, generally promoting their degradation by the proteasome. Independently of its E3 ubiquitin-protein ligase activity, acts as an inhibitor of CPSF3 endonuclease activity by blocking CPSF3 active site.</text>
</comment>
<dbReference type="PANTHER" id="PTHR31531:SF2">
    <property type="entry name" value="E3 UBIQUITIN-PROTEIN LIGASE E3D"/>
    <property type="match status" value="1"/>
</dbReference>
<dbReference type="GO" id="GO:0061630">
    <property type="term" value="F:ubiquitin protein ligase activity"/>
    <property type="evidence" value="ECO:0007669"/>
    <property type="project" value="UniProtKB-EC"/>
</dbReference>
<dbReference type="GO" id="GO:0030332">
    <property type="term" value="F:cyclin binding"/>
    <property type="evidence" value="ECO:0007669"/>
    <property type="project" value="TreeGrafter"/>
</dbReference>
<feature type="compositionally biased region" description="Pro residues" evidence="9">
    <location>
        <begin position="287"/>
        <end position="296"/>
    </location>
</feature>
<evidence type="ECO:0000313" key="10">
    <source>
        <dbReference type="Proteomes" id="UP001318040"/>
    </source>
</evidence>
<dbReference type="GO" id="GO:0043161">
    <property type="term" value="P:proteasome-mediated ubiquitin-dependent protein catabolic process"/>
    <property type="evidence" value="ECO:0007669"/>
    <property type="project" value="TreeGrafter"/>
</dbReference>
<dbReference type="AlphaFoldDB" id="A0AAJ7U619"/>